<feature type="domain" description="Peptidase S1" evidence="11">
    <location>
        <begin position="27"/>
        <end position="248"/>
    </location>
</feature>
<dbReference type="GO" id="GO:0016485">
    <property type="term" value="P:protein processing"/>
    <property type="evidence" value="ECO:0007669"/>
    <property type="project" value="UniProtKB-ARBA"/>
</dbReference>
<dbReference type="Pfam" id="PF00089">
    <property type="entry name" value="Trypsin"/>
    <property type="match status" value="1"/>
</dbReference>
<evidence type="ECO:0000256" key="7">
    <source>
        <dbReference type="ARBA" id="ARBA00023157"/>
    </source>
</evidence>
<feature type="signal peptide" evidence="10">
    <location>
        <begin position="1"/>
        <end position="17"/>
    </location>
</feature>
<dbReference type="SUPFAM" id="SSF50494">
    <property type="entry name" value="Trypsin-like serine proteases"/>
    <property type="match status" value="1"/>
</dbReference>
<keyword evidence="4" id="KW-0645">Protease</keyword>
<dbReference type="Gene3D" id="2.40.10.10">
    <property type="entry name" value="Trypsin-like serine proteases"/>
    <property type="match status" value="1"/>
</dbReference>
<accession>A0AAV1JFQ5</accession>
<keyword evidence="5" id="KW-0378">Hydrolase</keyword>
<dbReference type="GO" id="GO:0004252">
    <property type="term" value="F:serine-type endopeptidase activity"/>
    <property type="evidence" value="ECO:0007669"/>
    <property type="project" value="UniProtKB-EC"/>
</dbReference>
<keyword evidence="10" id="KW-0732">Signal</keyword>
<dbReference type="PROSITE" id="PS00134">
    <property type="entry name" value="TRYPSIN_HIS"/>
    <property type="match status" value="1"/>
</dbReference>
<evidence type="ECO:0000256" key="9">
    <source>
        <dbReference type="ARBA" id="ARBA00038868"/>
    </source>
</evidence>
<dbReference type="InterPro" id="IPR009003">
    <property type="entry name" value="Peptidase_S1_PA"/>
</dbReference>
<dbReference type="PRINTS" id="PR00722">
    <property type="entry name" value="CHYMOTRYPSIN"/>
</dbReference>
<gene>
    <name evidence="12" type="ORF">LNINA_LOCUS7543</name>
</gene>
<dbReference type="PANTHER" id="PTHR24276">
    <property type="entry name" value="POLYSERASE-RELATED"/>
    <property type="match status" value="1"/>
</dbReference>
<dbReference type="GO" id="GO:0005576">
    <property type="term" value="C:extracellular region"/>
    <property type="evidence" value="ECO:0007669"/>
    <property type="project" value="UniProtKB-SubCell"/>
</dbReference>
<dbReference type="InterPro" id="IPR043504">
    <property type="entry name" value="Peptidase_S1_PA_chymotrypsin"/>
</dbReference>
<evidence type="ECO:0000256" key="8">
    <source>
        <dbReference type="ARBA" id="ARBA00036320"/>
    </source>
</evidence>
<dbReference type="PROSITE" id="PS50240">
    <property type="entry name" value="TRYPSIN_DOM"/>
    <property type="match status" value="1"/>
</dbReference>
<dbReference type="InterPro" id="IPR050430">
    <property type="entry name" value="Peptidase_S1"/>
</dbReference>
<comment type="catalytic activity">
    <reaction evidence="8">
        <text>Preferential cleavage: Arg-|-Xaa, Lys-|-Xaa.</text>
        <dbReference type="EC" id="3.4.21.4"/>
    </reaction>
</comment>
<organism evidence="12 13">
    <name type="scientific">Leptosia nina</name>
    <dbReference type="NCBI Taxonomy" id="320188"/>
    <lineage>
        <taxon>Eukaryota</taxon>
        <taxon>Metazoa</taxon>
        <taxon>Ecdysozoa</taxon>
        <taxon>Arthropoda</taxon>
        <taxon>Hexapoda</taxon>
        <taxon>Insecta</taxon>
        <taxon>Pterygota</taxon>
        <taxon>Neoptera</taxon>
        <taxon>Endopterygota</taxon>
        <taxon>Lepidoptera</taxon>
        <taxon>Glossata</taxon>
        <taxon>Ditrysia</taxon>
        <taxon>Papilionoidea</taxon>
        <taxon>Pieridae</taxon>
        <taxon>Pierinae</taxon>
        <taxon>Leptosia</taxon>
    </lineage>
</organism>
<evidence type="ECO:0000256" key="3">
    <source>
        <dbReference type="ARBA" id="ARBA00022525"/>
    </source>
</evidence>
<evidence type="ECO:0000256" key="1">
    <source>
        <dbReference type="ARBA" id="ARBA00004613"/>
    </source>
</evidence>
<dbReference type="EC" id="3.4.21.4" evidence="9"/>
<evidence type="ECO:0000313" key="12">
    <source>
        <dbReference type="EMBL" id="CAK1548123.1"/>
    </source>
</evidence>
<evidence type="ECO:0000259" key="11">
    <source>
        <dbReference type="PROSITE" id="PS50240"/>
    </source>
</evidence>
<dbReference type="EMBL" id="CAVLEF010000010">
    <property type="protein sequence ID" value="CAK1548123.1"/>
    <property type="molecule type" value="Genomic_DNA"/>
</dbReference>
<reference evidence="12 13" key="1">
    <citation type="submission" date="2023-11" db="EMBL/GenBank/DDBJ databases">
        <authorList>
            <person name="Okamura Y."/>
        </authorList>
    </citation>
    <scope>NUCLEOTIDE SEQUENCE [LARGE SCALE GENOMIC DNA]</scope>
</reference>
<evidence type="ECO:0000256" key="5">
    <source>
        <dbReference type="ARBA" id="ARBA00022801"/>
    </source>
</evidence>
<evidence type="ECO:0000256" key="2">
    <source>
        <dbReference type="ARBA" id="ARBA00007664"/>
    </source>
</evidence>
<dbReference type="InterPro" id="IPR001314">
    <property type="entry name" value="Peptidase_S1A"/>
</dbReference>
<comment type="caution">
    <text evidence="12">The sequence shown here is derived from an EMBL/GenBank/DDBJ whole genome shotgun (WGS) entry which is preliminary data.</text>
</comment>
<dbReference type="PANTHER" id="PTHR24276:SF98">
    <property type="entry name" value="FI18310P1-RELATED"/>
    <property type="match status" value="1"/>
</dbReference>
<evidence type="ECO:0000256" key="4">
    <source>
        <dbReference type="ARBA" id="ARBA00022670"/>
    </source>
</evidence>
<proteinExistence type="inferred from homology"/>
<protein>
    <recommendedName>
        <fullName evidence="9">trypsin</fullName>
        <ecNumber evidence="9">3.4.21.4</ecNumber>
    </recommendedName>
</protein>
<evidence type="ECO:0000256" key="10">
    <source>
        <dbReference type="SAM" id="SignalP"/>
    </source>
</evidence>
<evidence type="ECO:0000313" key="13">
    <source>
        <dbReference type="Proteomes" id="UP001497472"/>
    </source>
</evidence>
<dbReference type="InterPro" id="IPR018114">
    <property type="entry name" value="TRYPSIN_HIS"/>
</dbReference>
<dbReference type="AlphaFoldDB" id="A0AAV1JFQ5"/>
<feature type="chain" id="PRO_5043886371" description="trypsin" evidence="10">
    <location>
        <begin position="18"/>
        <end position="249"/>
    </location>
</feature>
<dbReference type="Proteomes" id="UP001497472">
    <property type="component" value="Unassembled WGS sequence"/>
</dbReference>
<dbReference type="SMART" id="SM00020">
    <property type="entry name" value="Tryp_SPc"/>
    <property type="match status" value="1"/>
</dbReference>
<evidence type="ECO:0000256" key="6">
    <source>
        <dbReference type="ARBA" id="ARBA00022825"/>
    </source>
</evidence>
<keyword evidence="7" id="KW-1015">Disulfide bond</keyword>
<keyword evidence="3" id="KW-0964">Secreted</keyword>
<name>A0AAV1JFQ5_9NEOP</name>
<comment type="similarity">
    <text evidence="2">Belongs to the peptidase S1 family.</text>
</comment>
<sequence>MIEFLIVLTLAVMRVQGENQTDPGKRIIGGTEATDGEFPYQASLRANGGSFHFCGASIISDEWVLTAAHCTKAYSNIDDTTVVVGTNSRTNGGTRYKAERVVNHEHYDRRSLENDIALVKVKGKIQFDDKVRKVSLPGSNTEGGLDLVISGWGSTGTKAPERLQKLNVKSLSVRQCQNDLRGYHVTDQQVCAFKANKKGICFGDSGNPLAHNNEVVGIASWVAGCAAGKPDVYTRVYSYRDWIKKTTGI</sequence>
<dbReference type="CDD" id="cd00190">
    <property type="entry name" value="Tryp_SPc"/>
    <property type="match status" value="1"/>
</dbReference>
<dbReference type="FunFam" id="2.40.10.10:FF:000047">
    <property type="entry name" value="Trypsin eta"/>
    <property type="match status" value="1"/>
</dbReference>
<comment type="subcellular location">
    <subcellularLocation>
        <location evidence="1">Secreted</location>
    </subcellularLocation>
</comment>
<keyword evidence="6" id="KW-0720">Serine protease</keyword>
<dbReference type="InterPro" id="IPR001254">
    <property type="entry name" value="Trypsin_dom"/>
</dbReference>
<keyword evidence="13" id="KW-1185">Reference proteome</keyword>